<evidence type="ECO:0000259" key="1">
    <source>
        <dbReference type="Pfam" id="PF02627"/>
    </source>
</evidence>
<dbReference type="Pfam" id="PF02627">
    <property type="entry name" value="CMD"/>
    <property type="match status" value="1"/>
</dbReference>
<dbReference type="EMBL" id="CP027666">
    <property type="protein sequence ID" value="AVO34109.1"/>
    <property type="molecule type" value="Genomic_DNA"/>
</dbReference>
<dbReference type="InterPro" id="IPR003779">
    <property type="entry name" value="CMD-like"/>
</dbReference>
<evidence type="ECO:0000313" key="2">
    <source>
        <dbReference type="EMBL" id="AVO34109.1"/>
    </source>
</evidence>
<protein>
    <submittedName>
        <fullName evidence="2">Alkylhydroperoxidase</fullName>
    </submittedName>
</protein>
<evidence type="ECO:0000313" key="3">
    <source>
        <dbReference type="Proteomes" id="UP000239709"/>
    </source>
</evidence>
<keyword evidence="2" id="KW-0560">Oxidoreductase</keyword>
<dbReference type="SUPFAM" id="SSF69118">
    <property type="entry name" value="AhpD-like"/>
    <property type="match status" value="1"/>
</dbReference>
<keyword evidence="2" id="KW-0575">Peroxidase</keyword>
<sequence>MSAPNYKQLTQTISAHLAPLHKSQPGVMKGFSDMGKAAMAAGALDAKTKELIALAVGVAARCDGCIGFHVKALVRLGATRSEVDDALGVAIYMGGGPSAMYAANAVAAYNEFSVPVAA</sequence>
<reference evidence="2 3" key="1">
    <citation type="submission" date="2018-03" db="EMBL/GenBank/DDBJ databases">
        <title>Genome sequencing of Ottowia sp.</title>
        <authorList>
            <person name="Kim S.-J."/>
            <person name="Heo J."/>
            <person name="Kwon S.-W."/>
        </authorList>
    </citation>
    <scope>NUCLEOTIDE SEQUENCE [LARGE SCALE GENOMIC DNA]</scope>
    <source>
        <strain evidence="2 3">KADR8-3</strain>
    </source>
</reference>
<dbReference type="PANTHER" id="PTHR33930">
    <property type="entry name" value="ALKYL HYDROPEROXIDE REDUCTASE AHPD"/>
    <property type="match status" value="1"/>
</dbReference>
<proteinExistence type="predicted"/>
<gene>
    <name evidence="2" type="ORF">C6570_07530</name>
</gene>
<dbReference type="Proteomes" id="UP000239709">
    <property type="component" value="Chromosome"/>
</dbReference>
<name>A0A2S0MDZ5_9BURK</name>
<dbReference type="InterPro" id="IPR029032">
    <property type="entry name" value="AhpD-like"/>
</dbReference>
<dbReference type="InterPro" id="IPR004675">
    <property type="entry name" value="AhpD_core"/>
</dbReference>
<keyword evidence="3" id="KW-1185">Reference proteome</keyword>
<organism evidence="2 3">
    <name type="scientific">Ottowia oryzae</name>
    <dbReference type="NCBI Taxonomy" id="2109914"/>
    <lineage>
        <taxon>Bacteria</taxon>
        <taxon>Pseudomonadati</taxon>
        <taxon>Pseudomonadota</taxon>
        <taxon>Betaproteobacteria</taxon>
        <taxon>Burkholderiales</taxon>
        <taxon>Comamonadaceae</taxon>
        <taxon>Ottowia</taxon>
    </lineage>
</organism>
<dbReference type="RefSeq" id="WP_106702664.1">
    <property type="nucleotide sequence ID" value="NZ_CP027666.1"/>
</dbReference>
<accession>A0A2S0MDZ5</accession>
<dbReference type="NCBIfam" id="TIGR00778">
    <property type="entry name" value="ahpD_dom"/>
    <property type="match status" value="1"/>
</dbReference>
<dbReference type="AlphaFoldDB" id="A0A2S0MDZ5"/>
<dbReference type="OrthoDB" id="1683318at2"/>
<dbReference type="PANTHER" id="PTHR33930:SF2">
    <property type="entry name" value="BLR3452 PROTEIN"/>
    <property type="match status" value="1"/>
</dbReference>
<dbReference type="Gene3D" id="1.20.1290.10">
    <property type="entry name" value="AhpD-like"/>
    <property type="match status" value="1"/>
</dbReference>
<feature type="domain" description="Carboxymuconolactone decarboxylase-like" evidence="1">
    <location>
        <begin position="25"/>
        <end position="107"/>
    </location>
</feature>
<dbReference type="GO" id="GO:0051920">
    <property type="term" value="F:peroxiredoxin activity"/>
    <property type="evidence" value="ECO:0007669"/>
    <property type="project" value="InterPro"/>
</dbReference>
<dbReference type="KEGG" id="otk:C6570_07530"/>